<protein>
    <submittedName>
        <fullName evidence="5">Zn-dependent alcohol dehydrogenase</fullName>
    </submittedName>
</protein>
<dbReference type="RefSeq" id="WP_144874537.1">
    <property type="nucleotide sequence ID" value="NZ_LR214102.1"/>
</dbReference>
<name>A0A563VWB7_9CYAN</name>
<gene>
    <name evidence="5" type="ORF">H1P_3660001</name>
</gene>
<evidence type="ECO:0000259" key="4">
    <source>
        <dbReference type="Pfam" id="PF08240"/>
    </source>
</evidence>
<evidence type="ECO:0000256" key="3">
    <source>
        <dbReference type="ARBA" id="ARBA00023002"/>
    </source>
</evidence>
<dbReference type="GO" id="GO:0046872">
    <property type="term" value="F:metal ion binding"/>
    <property type="evidence" value="ECO:0007669"/>
    <property type="project" value="UniProtKB-KW"/>
</dbReference>
<dbReference type="Pfam" id="PF08240">
    <property type="entry name" value="ADH_N"/>
    <property type="match status" value="1"/>
</dbReference>
<dbReference type="InterPro" id="IPR011032">
    <property type="entry name" value="GroES-like_sf"/>
</dbReference>
<keyword evidence="6" id="KW-1185">Reference proteome</keyword>
<dbReference type="Proteomes" id="UP000320055">
    <property type="component" value="Unassembled WGS sequence"/>
</dbReference>
<reference evidence="5 6" key="1">
    <citation type="submission" date="2019-01" db="EMBL/GenBank/DDBJ databases">
        <authorList>
            <person name="Brito A."/>
        </authorList>
    </citation>
    <scope>NUCLEOTIDE SEQUENCE [LARGE SCALE GENOMIC DNA]</scope>
    <source>
        <strain evidence="5">1</strain>
    </source>
</reference>
<dbReference type="GO" id="GO:0016616">
    <property type="term" value="F:oxidoreductase activity, acting on the CH-OH group of donors, NAD or NADP as acceptor"/>
    <property type="evidence" value="ECO:0007669"/>
    <property type="project" value="InterPro"/>
</dbReference>
<evidence type="ECO:0000313" key="5">
    <source>
        <dbReference type="EMBL" id="VEP15742.1"/>
    </source>
</evidence>
<dbReference type="OrthoDB" id="9770526at2"/>
<dbReference type="EMBL" id="CAACVJ010000297">
    <property type="protein sequence ID" value="VEP15742.1"/>
    <property type="molecule type" value="Genomic_DNA"/>
</dbReference>
<organism evidence="5 6">
    <name type="scientific">Hyella patelloides LEGE 07179</name>
    <dbReference type="NCBI Taxonomy" id="945734"/>
    <lineage>
        <taxon>Bacteria</taxon>
        <taxon>Bacillati</taxon>
        <taxon>Cyanobacteriota</taxon>
        <taxon>Cyanophyceae</taxon>
        <taxon>Pleurocapsales</taxon>
        <taxon>Hyellaceae</taxon>
        <taxon>Hyella</taxon>
    </lineage>
</organism>
<accession>A0A563VWB7</accession>
<dbReference type="AlphaFoldDB" id="A0A563VWB7"/>
<keyword evidence="2" id="KW-0862">Zinc</keyword>
<dbReference type="SUPFAM" id="SSF50129">
    <property type="entry name" value="GroES-like"/>
    <property type="match status" value="1"/>
</dbReference>
<sequence length="96" mass="10775">MSTFTAYAALQPKAKLQQWQYETAPLKNDEIEVWVTHNGLCHTDIHMRDNDWGVSKFPLVAVHEVVGVVTEVGKDVANLQTRRKAKEAVTSVPNCL</sequence>
<dbReference type="InterPro" id="IPR047109">
    <property type="entry name" value="CAD-like"/>
</dbReference>
<dbReference type="InterPro" id="IPR013154">
    <property type="entry name" value="ADH-like_N"/>
</dbReference>
<keyword evidence="1" id="KW-0479">Metal-binding</keyword>
<evidence type="ECO:0000256" key="2">
    <source>
        <dbReference type="ARBA" id="ARBA00022833"/>
    </source>
</evidence>
<keyword evidence="3" id="KW-0560">Oxidoreductase</keyword>
<evidence type="ECO:0000256" key="1">
    <source>
        <dbReference type="ARBA" id="ARBA00022723"/>
    </source>
</evidence>
<evidence type="ECO:0000313" key="6">
    <source>
        <dbReference type="Proteomes" id="UP000320055"/>
    </source>
</evidence>
<proteinExistence type="predicted"/>
<feature type="domain" description="Alcohol dehydrogenase-like N-terminal" evidence="4">
    <location>
        <begin position="28"/>
        <end position="80"/>
    </location>
</feature>
<dbReference type="PANTHER" id="PTHR42683">
    <property type="entry name" value="ALDEHYDE REDUCTASE"/>
    <property type="match status" value="1"/>
</dbReference>
<dbReference type="Gene3D" id="3.90.180.10">
    <property type="entry name" value="Medium-chain alcohol dehydrogenases, catalytic domain"/>
    <property type="match status" value="1"/>
</dbReference>